<evidence type="ECO:0000313" key="8">
    <source>
        <dbReference type="EMBL" id="KEF37499.1"/>
    </source>
</evidence>
<accession>A0A072NIH0</accession>
<comment type="function">
    <text evidence="4">May be an activator protein for the gylABX operon.</text>
</comment>
<dbReference type="InterPro" id="IPR014757">
    <property type="entry name" value="Tscrpt_reg_IclR_C"/>
</dbReference>
<protein>
    <recommendedName>
        <fullName evidence="5">Glycerol operon regulatory protein</fullName>
    </recommendedName>
</protein>
<evidence type="ECO:0000256" key="3">
    <source>
        <dbReference type="ARBA" id="ARBA00023163"/>
    </source>
</evidence>
<dbReference type="GO" id="GO:0045892">
    <property type="term" value="P:negative regulation of DNA-templated transcription"/>
    <property type="evidence" value="ECO:0007669"/>
    <property type="project" value="TreeGrafter"/>
</dbReference>
<dbReference type="AlphaFoldDB" id="A0A072NIH0"/>
<dbReference type="InterPro" id="IPR036390">
    <property type="entry name" value="WH_DNA-bd_sf"/>
</dbReference>
<dbReference type="Pfam" id="PF09339">
    <property type="entry name" value="HTH_IclR"/>
    <property type="match status" value="1"/>
</dbReference>
<dbReference type="InterPro" id="IPR029016">
    <property type="entry name" value="GAF-like_dom_sf"/>
</dbReference>
<proteinExistence type="predicted"/>
<evidence type="ECO:0000256" key="1">
    <source>
        <dbReference type="ARBA" id="ARBA00023015"/>
    </source>
</evidence>
<evidence type="ECO:0000256" key="5">
    <source>
        <dbReference type="ARBA" id="ARBA00070406"/>
    </source>
</evidence>
<gene>
    <name evidence="8" type="ORF">M670_03307</name>
</gene>
<keyword evidence="2" id="KW-0238">DNA-binding</keyword>
<dbReference type="OrthoDB" id="9778379at2"/>
<dbReference type="PANTHER" id="PTHR30136:SF35">
    <property type="entry name" value="HTH-TYPE TRANSCRIPTIONAL REGULATOR RV1719"/>
    <property type="match status" value="1"/>
</dbReference>
<dbReference type="Gene3D" id="3.30.450.40">
    <property type="match status" value="1"/>
</dbReference>
<dbReference type="GO" id="GO:0003677">
    <property type="term" value="F:DNA binding"/>
    <property type="evidence" value="ECO:0007669"/>
    <property type="project" value="UniProtKB-KW"/>
</dbReference>
<reference evidence="8 9" key="1">
    <citation type="submission" date="2014-04" db="EMBL/GenBank/DDBJ databases">
        <title>Draft genome sequence of Bacillus azotoformans MEV2011, a (co-) denitrifying strain unable to grow in the presence of oxygen.</title>
        <authorList>
            <person name="Nielsen M."/>
            <person name="Schreiber L."/>
            <person name="Finster K."/>
            <person name="Schramm A."/>
        </authorList>
    </citation>
    <scope>NUCLEOTIDE SEQUENCE [LARGE SCALE GENOMIC DNA]</scope>
    <source>
        <strain evidence="8 9">MEV2011</strain>
    </source>
</reference>
<evidence type="ECO:0000259" key="6">
    <source>
        <dbReference type="PROSITE" id="PS51077"/>
    </source>
</evidence>
<dbReference type="Gene3D" id="1.10.10.10">
    <property type="entry name" value="Winged helix-like DNA-binding domain superfamily/Winged helix DNA-binding domain"/>
    <property type="match status" value="1"/>
</dbReference>
<dbReference type="Proteomes" id="UP000027936">
    <property type="component" value="Unassembled WGS sequence"/>
</dbReference>
<dbReference type="PATRIC" id="fig|1348973.3.peg.3185"/>
<name>A0A072NIH0_SCHAZ</name>
<feature type="domain" description="HTH iclR-type" evidence="6">
    <location>
        <begin position="16"/>
        <end position="78"/>
    </location>
</feature>
<dbReference type="SMART" id="SM00346">
    <property type="entry name" value="HTH_ICLR"/>
    <property type="match status" value="1"/>
</dbReference>
<evidence type="ECO:0000313" key="9">
    <source>
        <dbReference type="Proteomes" id="UP000027936"/>
    </source>
</evidence>
<evidence type="ECO:0000256" key="4">
    <source>
        <dbReference type="ARBA" id="ARBA00058938"/>
    </source>
</evidence>
<feature type="domain" description="IclR-ED" evidence="7">
    <location>
        <begin position="79"/>
        <end position="261"/>
    </location>
</feature>
<sequence length="263" mass="29450">METNNKDTKDNKDNLLSSVKNALLILRSFSMDEPEKKISDLAAQLGLNKSTVSRTMATLASEGFVYKDPESKKYRLGMTIISLSGIINNNMDVYRESQPILNKLVQDIDETAHISVLDNTDVIYIQKIECKHYVRALSHVGRRNPAYCTSSGKVLLAHADDSVVETVINSGLKKYTETTITDPDELREHLKKIKADGFAYSFAEFNEGVHSVAAPIYDYTGKVIAALTVVGPMQRIQQSKIRPLAKKVIEASMEISDRMGYWR</sequence>
<dbReference type="RefSeq" id="WP_035196836.1">
    <property type="nucleotide sequence ID" value="NZ_JJRY01000014.1"/>
</dbReference>
<evidence type="ECO:0000259" key="7">
    <source>
        <dbReference type="PROSITE" id="PS51078"/>
    </source>
</evidence>
<dbReference type="InterPro" id="IPR036388">
    <property type="entry name" value="WH-like_DNA-bd_sf"/>
</dbReference>
<dbReference type="PANTHER" id="PTHR30136">
    <property type="entry name" value="HELIX-TURN-HELIX TRANSCRIPTIONAL REGULATOR, ICLR FAMILY"/>
    <property type="match status" value="1"/>
</dbReference>
<keyword evidence="1" id="KW-0805">Transcription regulation</keyword>
<evidence type="ECO:0000256" key="2">
    <source>
        <dbReference type="ARBA" id="ARBA00023125"/>
    </source>
</evidence>
<dbReference type="InterPro" id="IPR005471">
    <property type="entry name" value="Tscrpt_reg_IclR_N"/>
</dbReference>
<keyword evidence="3" id="KW-0804">Transcription</keyword>
<dbReference type="SUPFAM" id="SSF55781">
    <property type="entry name" value="GAF domain-like"/>
    <property type="match status" value="1"/>
</dbReference>
<dbReference type="Pfam" id="PF01614">
    <property type="entry name" value="IclR_C"/>
    <property type="match status" value="1"/>
</dbReference>
<dbReference type="InterPro" id="IPR050707">
    <property type="entry name" value="HTH_MetabolicPath_Reg"/>
</dbReference>
<comment type="caution">
    <text evidence="8">The sequence shown here is derived from an EMBL/GenBank/DDBJ whole genome shotgun (WGS) entry which is preliminary data.</text>
</comment>
<dbReference type="SUPFAM" id="SSF46785">
    <property type="entry name" value="Winged helix' DNA-binding domain"/>
    <property type="match status" value="1"/>
</dbReference>
<dbReference type="PROSITE" id="PS51077">
    <property type="entry name" value="HTH_ICLR"/>
    <property type="match status" value="1"/>
</dbReference>
<dbReference type="GO" id="GO:0003700">
    <property type="term" value="F:DNA-binding transcription factor activity"/>
    <property type="evidence" value="ECO:0007669"/>
    <property type="project" value="TreeGrafter"/>
</dbReference>
<dbReference type="FunFam" id="1.10.10.10:FF:000056">
    <property type="entry name" value="IclR family transcriptional regulator"/>
    <property type="match status" value="1"/>
</dbReference>
<dbReference type="EMBL" id="JJRY01000014">
    <property type="protein sequence ID" value="KEF37499.1"/>
    <property type="molecule type" value="Genomic_DNA"/>
</dbReference>
<organism evidence="8 9">
    <name type="scientific">Schinkia azotoformans MEV2011</name>
    <dbReference type="NCBI Taxonomy" id="1348973"/>
    <lineage>
        <taxon>Bacteria</taxon>
        <taxon>Bacillati</taxon>
        <taxon>Bacillota</taxon>
        <taxon>Bacilli</taxon>
        <taxon>Bacillales</taxon>
        <taxon>Bacillaceae</taxon>
        <taxon>Calidifontibacillus/Schinkia group</taxon>
        <taxon>Schinkia</taxon>
    </lineage>
</organism>
<dbReference type="PROSITE" id="PS51078">
    <property type="entry name" value="ICLR_ED"/>
    <property type="match status" value="1"/>
</dbReference>